<sequence>MNLISEFLSKKLPLLIILAAILTYFSPIYWDAPGWVPGVLLGIVIFFTGLSMDITAIKDVGKKKKELFIASMLKWTLTVGVSLGLAYLFFSSRPEIAAGVILSGTVPSATAATLYTFLAGGNTSLVIAASLLDVGISPIVTLLAMAGLPGNQVTISFVSLLQSFLFIVVIPLFLGIIVQRLFPTAREHSKSLTRFGSSVSLLLIIHTIVGDGKDTIAREAEILPLIVLAAFLQVVLPMGLAYVIAKKIGVKEEEARAVLFHVGLCNTALAAILAFEFIGELGALPPIINMIINLSVGAFIANRLSLRRPSLGAWHPKGL</sequence>
<feature type="transmembrane region" description="Helical" evidence="5">
    <location>
        <begin position="125"/>
        <end position="148"/>
    </location>
</feature>
<feature type="transmembrane region" description="Helical" evidence="5">
    <location>
        <begin position="191"/>
        <end position="210"/>
    </location>
</feature>
<dbReference type="RefSeq" id="WP_385938383.1">
    <property type="nucleotide sequence ID" value="NZ_JBHSOZ010000003.1"/>
</dbReference>
<reference evidence="7" key="1">
    <citation type="journal article" date="2019" name="Int. J. Syst. Evol. Microbiol.">
        <title>The Global Catalogue of Microorganisms (GCM) 10K type strain sequencing project: providing services to taxonomists for standard genome sequencing and annotation.</title>
        <authorList>
            <consortium name="The Broad Institute Genomics Platform"/>
            <consortium name="The Broad Institute Genome Sequencing Center for Infectious Disease"/>
            <person name="Wu L."/>
            <person name="Ma J."/>
        </authorList>
    </citation>
    <scope>NUCLEOTIDE SEQUENCE [LARGE SCALE GENOMIC DNA]</scope>
    <source>
        <strain evidence="7">CECT 7184</strain>
    </source>
</reference>
<dbReference type="EMBL" id="JBHSOZ010000003">
    <property type="protein sequence ID" value="MFC5711723.1"/>
    <property type="molecule type" value="Genomic_DNA"/>
</dbReference>
<keyword evidence="4 5" id="KW-0472">Membrane</keyword>
<gene>
    <name evidence="6" type="ORF">ACFPU1_02905</name>
</gene>
<keyword evidence="3 5" id="KW-1133">Transmembrane helix</keyword>
<feature type="transmembrane region" description="Helical" evidence="5">
    <location>
        <begin position="12"/>
        <end position="30"/>
    </location>
</feature>
<dbReference type="Pfam" id="PF01758">
    <property type="entry name" value="SBF"/>
    <property type="match status" value="1"/>
</dbReference>
<feature type="transmembrane region" description="Helical" evidence="5">
    <location>
        <begin position="281"/>
        <end position="301"/>
    </location>
</feature>
<protein>
    <submittedName>
        <fullName evidence="6">Bile acid:sodium symporter family protein</fullName>
    </submittedName>
</protein>
<feature type="transmembrane region" description="Helical" evidence="5">
    <location>
        <begin position="36"/>
        <end position="55"/>
    </location>
</feature>
<evidence type="ECO:0000256" key="4">
    <source>
        <dbReference type="ARBA" id="ARBA00023136"/>
    </source>
</evidence>
<comment type="caution">
    <text evidence="6">The sequence shown here is derived from an EMBL/GenBank/DDBJ whole genome shotgun (WGS) entry which is preliminary data.</text>
</comment>
<evidence type="ECO:0000256" key="3">
    <source>
        <dbReference type="ARBA" id="ARBA00022989"/>
    </source>
</evidence>
<evidence type="ECO:0000256" key="5">
    <source>
        <dbReference type="SAM" id="Phobius"/>
    </source>
</evidence>
<comment type="subcellular location">
    <subcellularLocation>
        <location evidence="1">Membrane</location>
        <topology evidence="1">Multi-pass membrane protein</topology>
    </subcellularLocation>
</comment>
<dbReference type="PANTHER" id="PTHR10361:SF28">
    <property type="entry name" value="P3 PROTEIN-RELATED"/>
    <property type="match status" value="1"/>
</dbReference>
<evidence type="ECO:0000256" key="1">
    <source>
        <dbReference type="ARBA" id="ARBA00004141"/>
    </source>
</evidence>
<dbReference type="InterPro" id="IPR004710">
    <property type="entry name" value="Bilac:Na_transpt"/>
</dbReference>
<dbReference type="Proteomes" id="UP001596142">
    <property type="component" value="Unassembled WGS sequence"/>
</dbReference>
<keyword evidence="7" id="KW-1185">Reference proteome</keyword>
<feature type="transmembrane region" description="Helical" evidence="5">
    <location>
        <begin position="257"/>
        <end position="275"/>
    </location>
</feature>
<evidence type="ECO:0000256" key="2">
    <source>
        <dbReference type="ARBA" id="ARBA00022692"/>
    </source>
</evidence>
<evidence type="ECO:0000313" key="6">
    <source>
        <dbReference type="EMBL" id="MFC5711723.1"/>
    </source>
</evidence>
<feature type="transmembrane region" description="Helical" evidence="5">
    <location>
        <begin position="96"/>
        <end position="118"/>
    </location>
</feature>
<name>A0ABW0YH14_9BACI</name>
<feature type="transmembrane region" description="Helical" evidence="5">
    <location>
        <begin position="222"/>
        <end position="245"/>
    </location>
</feature>
<feature type="transmembrane region" description="Helical" evidence="5">
    <location>
        <begin position="67"/>
        <end position="90"/>
    </location>
</feature>
<accession>A0ABW0YH14</accession>
<dbReference type="InterPro" id="IPR002657">
    <property type="entry name" value="BilAc:Na_symport/Acr3"/>
</dbReference>
<dbReference type="InterPro" id="IPR038770">
    <property type="entry name" value="Na+/solute_symporter_sf"/>
</dbReference>
<feature type="transmembrane region" description="Helical" evidence="5">
    <location>
        <begin position="154"/>
        <end position="179"/>
    </location>
</feature>
<dbReference type="Gene3D" id="1.20.1530.20">
    <property type="match status" value="1"/>
</dbReference>
<proteinExistence type="predicted"/>
<organism evidence="6 7">
    <name type="scientific">Thalassorhabdus alkalitolerans</name>
    <dbReference type="NCBI Taxonomy" id="2282697"/>
    <lineage>
        <taxon>Bacteria</taxon>
        <taxon>Bacillati</taxon>
        <taxon>Bacillota</taxon>
        <taxon>Bacilli</taxon>
        <taxon>Bacillales</taxon>
        <taxon>Bacillaceae</taxon>
        <taxon>Thalassorhabdus</taxon>
    </lineage>
</organism>
<keyword evidence="2 5" id="KW-0812">Transmembrane</keyword>
<evidence type="ECO:0000313" key="7">
    <source>
        <dbReference type="Proteomes" id="UP001596142"/>
    </source>
</evidence>
<dbReference type="PANTHER" id="PTHR10361">
    <property type="entry name" value="SODIUM-BILE ACID COTRANSPORTER"/>
    <property type="match status" value="1"/>
</dbReference>